<dbReference type="InterPro" id="IPR016166">
    <property type="entry name" value="FAD-bd_PCMH"/>
</dbReference>
<feature type="binding site" evidence="7">
    <location>
        <begin position="223"/>
        <end position="226"/>
    </location>
    <ligand>
        <name>FAD</name>
        <dbReference type="ChEBI" id="CHEBI:57692"/>
    </ligand>
</feature>
<dbReference type="RefSeq" id="WP_007323535.1">
    <property type="nucleotide sequence ID" value="NZ_BAEE01000068.1"/>
</dbReference>
<accession>G7H6I5</accession>
<feature type="site" description="Important for enzyme activity" evidence="8">
    <location>
        <position position="325"/>
    </location>
</feature>
<evidence type="ECO:0000256" key="6">
    <source>
        <dbReference type="PIRSR" id="PIRSR625650-2"/>
    </source>
</evidence>
<dbReference type="SUPFAM" id="SSF56176">
    <property type="entry name" value="FAD-binding/transporter-associated domain-like"/>
    <property type="match status" value="1"/>
</dbReference>
<dbReference type="InterPro" id="IPR025650">
    <property type="entry name" value="Alkyl-DHAP_Synthase"/>
</dbReference>
<comment type="similarity">
    <text evidence="1">Belongs to the FAD-binding oxidoreductase/transferase type 4 family.</text>
</comment>
<dbReference type="Gene3D" id="3.30.43.10">
    <property type="entry name" value="Uridine Diphospho-n-acetylenolpyruvylglucosamine Reductase, domain 2"/>
    <property type="match status" value="1"/>
</dbReference>
<organism evidence="10 11">
    <name type="scientific">Gordonia araii NBRC 100433</name>
    <dbReference type="NCBI Taxonomy" id="1073574"/>
    <lineage>
        <taxon>Bacteria</taxon>
        <taxon>Bacillati</taxon>
        <taxon>Actinomycetota</taxon>
        <taxon>Actinomycetes</taxon>
        <taxon>Mycobacteriales</taxon>
        <taxon>Gordoniaceae</taxon>
        <taxon>Gordonia</taxon>
    </lineage>
</organism>
<comment type="caution">
    <text evidence="10">The sequence shown here is derived from an EMBL/GenBank/DDBJ whole genome shotgun (WGS) entry which is preliminary data.</text>
</comment>
<dbReference type="PROSITE" id="PS51387">
    <property type="entry name" value="FAD_PCMH"/>
    <property type="match status" value="1"/>
</dbReference>
<evidence type="ECO:0000313" key="10">
    <source>
        <dbReference type="EMBL" id="GAB11460.1"/>
    </source>
</evidence>
<dbReference type="STRING" id="1073574.GOARA_068_01210"/>
<dbReference type="PANTHER" id="PTHR46568:SF1">
    <property type="entry name" value="ALKYLDIHYDROXYACETONEPHOSPHATE SYNTHASE, PEROXISOMAL"/>
    <property type="match status" value="1"/>
</dbReference>
<evidence type="ECO:0000313" key="11">
    <source>
        <dbReference type="Proteomes" id="UP000035088"/>
    </source>
</evidence>
<dbReference type="AlphaFoldDB" id="G7H6I5"/>
<evidence type="ECO:0000256" key="5">
    <source>
        <dbReference type="PIRSR" id="PIRSR625650-1"/>
    </source>
</evidence>
<reference evidence="10 11" key="1">
    <citation type="submission" date="2011-11" db="EMBL/GenBank/DDBJ databases">
        <title>Whole genome shotgun sequence of Gordonia araii NBRC 100433.</title>
        <authorList>
            <person name="Yoshida Y."/>
            <person name="Hosoyama A."/>
            <person name="Tsuchikane K."/>
            <person name="Katsumata H."/>
            <person name="Yamazaki S."/>
            <person name="Fujita N."/>
        </authorList>
    </citation>
    <scope>NUCLEOTIDE SEQUENCE [LARGE SCALE GENOMIC DNA]</scope>
    <source>
        <strain evidence="10 11">NBRC 100433</strain>
    </source>
</reference>
<dbReference type="InterPro" id="IPR016164">
    <property type="entry name" value="FAD-linked_Oxase-like_C"/>
</dbReference>
<dbReference type="InterPro" id="IPR006094">
    <property type="entry name" value="Oxid_FAD_bind_N"/>
</dbReference>
<dbReference type="InterPro" id="IPR016169">
    <property type="entry name" value="FAD-bd_PCMH_sub2"/>
</dbReference>
<evidence type="ECO:0000256" key="4">
    <source>
        <dbReference type="ARBA" id="ARBA00023002"/>
    </source>
</evidence>
<dbReference type="GO" id="GO:0008610">
    <property type="term" value="P:lipid biosynthetic process"/>
    <property type="evidence" value="ECO:0007669"/>
    <property type="project" value="InterPro"/>
</dbReference>
<evidence type="ECO:0000256" key="8">
    <source>
        <dbReference type="PIRSR" id="PIRSR625650-4"/>
    </source>
</evidence>
<dbReference type="Gene3D" id="3.30.465.10">
    <property type="match status" value="1"/>
</dbReference>
<dbReference type="GO" id="GO:0071949">
    <property type="term" value="F:FAD binding"/>
    <property type="evidence" value="ECO:0007669"/>
    <property type="project" value="InterPro"/>
</dbReference>
<gene>
    <name evidence="10" type="ORF">GOARA_068_01210</name>
</gene>
<dbReference type="Gene3D" id="3.30.70.3450">
    <property type="match status" value="1"/>
</dbReference>
<dbReference type="Gene3D" id="1.10.45.10">
    <property type="entry name" value="Vanillyl-alcohol Oxidase, Chain A, domain 4"/>
    <property type="match status" value="1"/>
</dbReference>
<feature type="active site" description="Proton donor/acceptor" evidence="5">
    <location>
        <position position="470"/>
    </location>
</feature>
<dbReference type="Pfam" id="PF01565">
    <property type="entry name" value="FAD_binding_4"/>
    <property type="match status" value="1"/>
</dbReference>
<evidence type="ECO:0000256" key="7">
    <source>
        <dbReference type="PIRSR" id="PIRSR625650-3"/>
    </source>
</evidence>
<dbReference type="InterPro" id="IPR016167">
    <property type="entry name" value="FAD-bd_PCMH_sub1"/>
</dbReference>
<evidence type="ECO:0000256" key="3">
    <source>
        <dbReference type="ARBA" id="ARBA00022827"/>
    </source>
</evidence>
<evidence type="ECO:0000259" key="9">
    <source>
        <dbReference type="PROSITE" id="PS51387"/>
    </source>
</evidence>
<keyword evidence="4" id="KW-0560">Oxidoreductase</keyword>
<feature type="binding site" evidence="7">
    <location>
        <begin position="141"/>
        <end position="147"/>
    </location>
    <ligand>
        <name>FAD</name>
        <dbReference type="ChEBI" id="CHEBI:57692"/>
    </ligand>
</feature>
<keyword evidence="3 7" id="KW-0274">FAD</keyword>
<evidence type="ECO:0000256" key="1">
    <source>
        <dbReference type="ARBA" id="ARBA00008000"/>
    </source>
</evidence>
<dbReference type="InterPro" id="IPR016171">
    <property type="entry name" value="Vanillyl_alc_oxidase_C-sub2"/>
</dbReference>
<evidence type="ECO:0000256" key="2">
    <source>
        <dbReference type="ARBA" id="ARBA00022630"/>
    </source>
</evidence>
<dbReference type="EMBL" id="BAEE01000068">
    <property type="protein sequence ID" value="GAB11460.1"/>
    <property type="molecule type" value="Genomic_DNA"/>
</dbReference>
<dbReference type="PANTHER" id="PTHR46568">
    <property type="entry name" value="ALKYLDIHYDROXYACETONEPHOSPHATE SYNTHASE, PEROXISOMAL"/>
    <property type="match status" value="1"/>
</dbReference>
<dbReference type="Proteomes" id="UP000035088">
    <property type="component" value="Unassembled WGS sequence"/>
</dbReference>
<feature type="domain" description="FAD-binding PCMH-type" evidence="9">
    <location>
        <begin position="109"/>
        <end position="290"/>
    </location>
</feature>
<dbReference type="GO" id="GO:0016491">
    <property type="term" value="F:oxidoreductase activity"/>
    <property type="evidence" value="ECO:0007669"/>
    <property type="project" value="UniProtKB-KW"/>
</dbReference>
<keyword evidence="2" id="KW-0285">Flavoprotein</keyword>
<dbReference type="SUPFAM" id="SSF55103">
    <property type="entry name" value="FAD-linked oxidases, C-terminal domain"/>
    <property type="match status" value="1"/>
</dbReference>
<comment type="cofactor">
    <cofactor evidence="7">
        <name>FAD</name>
        <dbReference type="ChEBI" id="CHEBI:57692"/>
    </cofactor>
</comment>
<feature type="binding site" evidence="7">
    <location>
        <begin position="274"/>
        <end position="280"/>
    </location>
    <ligand>
        <name>FAD</name>
        <dbReference type="ChEBI" id="CHEBI:57692"/>
    </ligand>
</feature>
<keyword evidence="11" id="KW-1185">Reference proteome</keyword>
<sequence length="548" mass="57742">MTAGFDPESHQVPVPPMRWDAWGDPELAAPLSEGTSTLIRGMLGVSGEVTLPTVDPTTVAVSPSRLSDADLASLRAIVGDEWVSAADADRLLRAGGKSTPDLLRRRRPEQDAPDAVVVPATDDEVVALLAWCAQNRVAVVPFGGGTSVVGGVDPEAGELRAAVSVDLRRMDALLDLDEVSQIATLGAGVTGPDAERLLGERGYSLGHFPQSFRYATIGGFAVTRSSGQASAGYGRFDDMVQALTLITPQGVLEAGRSPKNAVGPDLRQLVMGSEGALGIVTRVSLRVHRVPEMTEYEGWRFDSFAAAAAAFRAVAQEGVMPTVMRVSDEVETALNLARPTEIGESENSDDDLPDKGVPGGCLAITTFEGSPSAVSARAGVVREIFTAQGGQSLGDAPARTWEHGRFSGPYLRDALLDIGVGCETLETVTTWAKLDEVKAAVTASLTEVLPEPTVVMCHISHTYATGASLYFTVVYRQDGDALDQWLAAKRQVTATLAEIGASITHHHAVGRDHQPWLADEIGELGVDVLRAVKGALDPAGVCNPGKLV</sequence>
<protein>
    <submittedName>
        <fullName evidence="10">Putative FAD-linked oxidase</fullName>
    </submittedName>
</protein>
<dbReference type="InterPro" id="IPR036318">
    <property type="entry name" value="FAD-bd_PCMH-like_sf"/>
</dbReference>
<proteinExistence type="inferred from homology"/>
<feature type="binding site" evidence="6">
    <location>
        <position position="412"/>
    </location>
    <ligand>
        <name>substrate</name>
    </ligand>
</feature>
<name>G7H6I5_9ACTN</name>
<dbReference type="GO" id="GO:0008609">
    <property type="term" value="F:alkylglycerone-phosphate synthase activity"/>
    <property type="evidence" value="ECO:0007669"/>
    <property type="project" value="InterPro"/>
</dbReference>
<dbReference type="Gene3D" id="3.30.300.330">
    <property type="match status" value="1"/>
</dbReference>
<dbReference type="Pfam" id="PF02913">
    <property type="entry name" value="FAD-oxidase_C"/>
    <property type="match status" value="1"/>
</dbReference>
<dbReference type="InterPro" id="IPR004113">
    <property type="entry name" value="FAD-bd_oxidored_4_C"/>
</dbReference>